<dbReference type="EMBL" id="LR798197">
    <property type="protein sequence ID" value="CAB5151041.1"/>
    <property type="molecule type" value="Genomic_DNA"/>
</dbReference>
<organism evidence="1">
    <name type="scientific">uncultured Caudovirales phage</name>
    <dbReference type="NCBI Taxonomy" id="2100421"/>
    <lineage>
        <taxon>Viruses</taxon>
        <taxon>Duplodnaviria</taxon>
        <taxon>Heunggongvirae</taxon>
        <taxon>Uroviricota</taxon>
        <taxon>Caudoviricetes</taxon>
        <taxon>Peduoviridae</taxon>
        <taxon>Maltschvirus</taxon>
        <taxon>Maltschvirus maltsch</taxon>
    </lineage>
</organism>
<reference evidence="1" key="1">
    <citation type="submission" date="2020-05" db="EMBL/GenBank/DDBJ databases">
        <authorList>
            <person name="Chiriac C."/>
            <person name="Salcher M."/>
            <person name="Ghai R."/>
            <person name="Kavagutti S V."/>
        </authorList>
    </citation>
    <scope>NUCLEOTIDE SEQUENCE</scope>
</reference>
<accession>A0A6J7W8X6</accession>
<protein>
    <submittedName>
        <fullName evidence="1">Uncharacterized protein</fullName>
    </submittedName>
</protein>
<proteinExistence type="predicted"/>
<sequence length="72" mass="7997">MTQDEIIEMARQAGLHLVGTEHNQAYTEVIEAFAKLVAAKEQARCCSIVYGQCESDNVAERTVRAIRARSKS</sequence>
<name>A0A6J7W8X6_9CAUD</name>
<evidence type="ECO:0000313" key="1">
    <source>
        <dbReference type="EMBL" id="CAB5151041.1"/>
    </source>
</evidence>
<gene>
    <name evidence="1" type="ORF">UFOVP148_20</name>
</gene>